<protein>
    <submittedName>
        <fullName evidence="2">Uncharacterized protein</fullName>
    </submittedName>
</protein>
<accession>A0A6B0QQ12</accession>
<feature type="region of interest" description="Disordered" evidence="1">
    <location>
        <begin position="35"/>
        <end position="65"/>
    </location>
</feature>
<evidence type="ECO:0000256" key="1">
    <source>
        <dbReference type="SAM" id="MobiDB-lite"/>
    </source>
</evidence>
<feature type="compositionally biased region" description="Basic and acidic residues" evidence="1">
    <location>
        <begin position="51"/>
        <end position="62"/>
    </location>
</feature>
<keyword evidence="3" id="KW-1185">Reference proteome</keyword>
<feature type="region of interest" description="Disordered" evidence="1">
    <location>
        <begin position="1"/>
        <end position="21"/>
    </location>
</feature>
<organism evidence="2 3">
    <name type="scientific">Bos mutus</name>
    <name type="common">wild yak</name>
    <dbReference type="NCBI Taxonomy" id="72004"/>
    <lineage>
        <taxon>Eukaryota</taxon>
        <taxon>Metazoa</taxon>
        <taxon>Chordata</taxon>
        <taxon>Craniata</taxon>
        <taxon>Vertebrata</taxon>
        <taxon>Euteleostomi</taxon>
        <taxon>Mammalia</taxon>
        <taxon>Eutheria</taxon>
        <taxon>Laurasiatheria</taxon>
        <taxon>Artiodactyla</taxon>
        <taxon>Ruminantia</taxon>
        <taxon>Pecora</taxon>
        <taxon>Bovidae</taxon>
        <taxon>Bovinae</taxon>
        <taxon>Bos</taxon>
    </lineage>
</organism>
<reference evidence="2" key="1">
    <citation type="submission" date="2019-10" db="EMBL/GenBank/DDBJ databases">
        <title>The sequence and de novo assembly of the wild yak genome.</title>
        <authorList>
            <person name="Liu Y."/>
        </authorList>
    </citation>
    <scope>NUCLEOTIDE SEQUENCE [LARGE SCALE GENOMIC DNA]</scope>
    <source>
        <strain evidence="2">WY2019</strain>
    </source>
</reference>
<sequence>MTAQLHTAFHPQDSKKGLKKKKIWKKEEKRLATITLASSENSSAPEECEEKSERPKKVEKTKVPGGFLGEWNGRIICLLLQIQEKEIFFQGGARSKSFPKKEPVGDPEKSENKRVPKKKKKFSSKEEPPSRGSEEAAPNNSSSFKKKEKAPKAISGKLEWTSP</sequence>
<dbReference type="Proteomes" id="UP000322234">
    <property type="component" value="Unassembled WGS sequence"/>
</dbReference>
<dbReference type="EMBL" id="VBQZ03000001">
    <property type="protein sequence ID" value="MXQ79077.1"/>
    <property type="molecule type" value="Genomic_DNA"/>
</dbReference>
<comment type="caution">
    <text evidence="2">The sequence shown here is derived from an EMBL/GenBank/DDBJ whole genome shotgun (WGS) entry which is preliminary data.</text>
</comment>
<dbReference type="AlphaFoldDB" id="A0A6B0QQ12"/>
<gene>
    <name evidence="2" type="ORF">E5288_WYG000529</name>
</gene>
<feature type="compositionally biased region" description="Polar residues" evidence="1">
    <location>
        <begin position="35"/>
        <end position="44"/>
    </location>
</feature>
<feature type="region of interest" description="Disordered" evidence="1">
    <location>
        <begin position="91"/>
        <end position="163"/>
    </location>
</feature>
<evidence type="ECO:0000313" key="2">
    <source>
        <dbReference type="EMBL" id="MXQ79077.1"/>
    </source>
</evidence>
<feature type="compositionally biased region" description="Basic and acidic residues" evidence="1">
    <location>
        <begin position="99"/>
        <end position="114"/>
    </location>
</feature>
<proteinExistence type="predicted"/>
<name>A0A6B0QQ12_9CETA</name>
<feature type="compositionally biased region" description="Basic and acidic residues" evidence="1">
    <location>
        <begin position="123"/>
        <end position="134"/>
    </location>
</feature>
<evidence type="ECO:0000313" key="3">
    <source>
        <dbReference type="Proteomes" id="UP000322234"/>
    </source>
</evidence>